<proteinExistence type="predicted"/>
<dbReference type="EMBL" id="PEYW01000015">
    <property type="protein sequence ID" value="PIS20930.1"/>
    <property type="molecule type" value="Genomic_DNA"/>
</dbReference>
<keyword evidence="1" id="KW-0812">Transmembrane</keyword>
<sequence length="184" mass="20822">MGRLFLIKLARFSIKYMIARPDFESSGYTLVELLVVLALLASVFIPIYSLYQSTLSVEFTAIDQSQAGAYAQDALEAIYAIYKDDWSVIADGSYYLALNQGGQYWELEKVVDDQAPSVDVLPLRKGFFRQILIRSVWRDAEGRIYLEDADDRLPDNLTKLVTVTVSWGANKSKQVVLNTYISEI</sequence>
<evidence type="ECO:0000313" key="2">
    <source>
        <dbReference type="EMBL" id="PIS20930.1"/>
    </source>
</evidence>
<dbReference type="NCBIfam" id="TIGR02532">
    <property type="entry name" value="IV_pilin_GFxxxE"/>
    <property type="match status" value="1"/>
</dbReference>
<comment type="caution">
    <text evidence="2">The sequence shown here is derived from an EMBL/GenBank/DDBJ whole genome shotgun (WGS) entry which is preliminary data.</text>
</comment>
<gene>
    <name evidence="2" type="ORF">COT52_01165</name>
</gene>
<feature type="transmembrane region" description="Helical" evidence="1">
    <location>
        <begin position="30"/>
        <end position="51"/>
    </location>
</feature>
<keyword evidence="1" id="KW-1133">Transmembrane helix</keyword>
<evidence type="ECO:0008006" key="4">
    <source>
        <dbReference type="Google" id="ProtNLM"/>
    </source>
</evidence>
<reference evidence="3" key="1">
    <citation type="submission" date="2017-09" db="EMBL/GenBank/DDBJ databases">
        <title>Depth-based differentiation of microbial function through sediment-hosted aquifers and enrichment of novel symbionts in the deep terrestrial subsurface.</title>
        <authorList>
            <person name="Probst A.J."/>
            <person name="Ladd B."/>
            <person name="Jarett J.K."/>
            <person name="Geller-Mcgrath D.E."/>
            <person name="Sieber C.M.K."/>
            <person name="Emerson J.B."/>
            <person name="Anantharaman K."/>
            <person name="Thomas B.C."/>
            <person name="Malmstrom R."/>
            <person name="Stieglmeier M."/>
            <person name="Klingl A."/>
            <person name="Woyke T."/>
            <person name="Ryan C.M."/>
            <person name="Banfield J.F."/>
        </authorList>
    </citation>
    <scope>NUCLEOTIDE SEQUENCE [LARGE SCALE GENOMIC DNA]</scope>
</reference>
<accession>A0A2H0X7M7</accession>
<dbReference type="AlphaFoldDB" id="A0A2H0X7M7"/>
<keyword evidence="1" id="KW-0472">Membrane</keyword>
<dbReference type="InterPro" id="IPR012902">
    <property type="entry name" value="N_methyl_site"/>
</dbReference>
<dbReference type="Pfam" id="PF07963">
    <property type="entry name" value="N_methyl"/>
    <property type="match status" value="1"/>
</dbReference>
<dbReference type="Proteomes" id="UP000231414">
    <property type="component" value="Unassembled WGS sequence"/>
</dbReference>
<evidence type="ECO:0000256" key="1">
    <source>
        <dbReference type="SAM" id="Phobius"/>
    </source>
</evidence>
<evidence type="ECO:0000313" key="3">
    <source>
        <dbReference type="Proteomes" id="UP000231414"/>
    </source>
</evidence>
<name>A0A2H0X7M7_UNCKA</name>
<organism evidence="2 3">
    <name type="scientific">candidate division WWE3 bacterium CG08_land_8_20_14_0_20_43_13</name>
    <dbReference type="NCBI Taxonomy" id="1975087"/>
    <lineage>
        <taxon>Bacteria</taxon>
        <taxon>Katanobacteria</taxon>
    </lineage>
</organism>
<protein>
    <recommendedName>
        <fullName evidence="4">Prepilin-type N-terminal cleavage/methylation domain-containing protein</fullName>
    </recommendedName>
</protein>